<dbReference type="Pfam" id="PF26572">
    <property type="entry name" value="DUF8185"/>
    <property type="match status" value="1"/>
</dbReference>
<gene>
    <name evidence="3" type="ORF">AHIS1636_30180</name>
</gene>
<dbReference type="Pfam" id="PF26035">
    <property type="entry name" value="DUF8010"/>
    <property type="match status" value="1"/>
</dbReference>
<proteinExistence type="predicted"/>
<dbReference type="InterPro" id="IPR058323">
    <property type="entry name" value="DUF8010"/>
</dbReference>
<organism evidence="3 4">
    <name type="scientific">Arthrobacter mangrovi</name>
    <dbReference type="NCBI Taxonomy" id="2966350"/>
    <lineage>
        <taxon>Bacteria</taxon>
        <taxon>Bacillati</taxon>
        <taxon>Actinomycetota</taxon>
        <taxon>Actinomycetes</taxon>
        <taxon>Micrococcales</taxon>
        <taxon>Micrococcaceae</taxon>
        <taxon>Arthrobacter</taxon>
    </lineage>
</organism>
<dbReference type="InterPro" id="IPR058498">
    <property type="entry name" value="DUF8185"/>
</dbReference>
<keyword evidence="4" id="KW-1185">Reference proteome</keyword>
<evidence type="ECO:0000259" key="1">
    <source>
        <dbReference type="Pfam" id="PF26035"/>
    </source>
</evidence>
<feature type="domain" description="DUF8010" evidence="1">
    <location>
        <begin position="9"/>
        <end position="110"/>
    </location>
</feature>
<reference evidence="3 4" key="1">
    <citation type="journal article" date="2023" name="Int. J. Syst. Evol. Microbiol.">
        <title>Arthrobacter mangrovi sp. nov., an actinobacterium isolated from the rhizosphere of a mangrove.</title>
        <authorList>
            <person name="Hamada M."/>
            <person name="Saitou S."/>
            <person name="Enomoto N."/>
            <person name="Nanri K."/>
            <person name="Hidaka K."/>
            <person name="Miura T."/>
            <person name="Tamura T."/>
        </authorList>
    </citation>
    <scope>NUCLEOTIDE SEQUENCE [LARGE SCALE GENOMIC DNA]</scope>
    <source>
        <strain evidence="3 4">NBRC 112813</strain>
    </source>
</reference>
<feature type="domain" description="DUF8185" evidence="2">
    <location>
        <begin position="118"/>
        <end position="229"/>
    </location>
</feature>
<sequence length="234" mass="24161">MRDGVDRTASLTLADPQVAADFRTFVSRARRVNDGAVHLQAWGQVLAAYVCIMKPSALGEATPTILGLRTMGLGVPAHAEATVSLAAVADRLARMDGNDVVLPVPPMEVRESWTGVLPPRSGWEPAGSVAADVLGDAAEAGIAEVSRAVPANPGQLVVNTARNAVWGRDLELPAGTGNPAGIAGGIPAGAAFAAFSLGFLGAEEPAMLFGNGRWLRLSTSRGHVLARRAVSLQD</sequence>
<comment type="caution">
    <text evidence="3">The sequence shown here is derived from an EMBL/GenBank/DDBJ whole genome shotgun (WGS) entry which is preliminary data.</text>
</comment>
<dbReference type="Proteomes" id="UP001209654">
    <property type="component" value="Unassembled WGS sequence"/>
</dbReference>
<evidence type="ECO:0000313" key="4">
    <source>
        <dbReference type="Proteomes" id="UP001209654"/>
    </source>
</evidence>
<dbReference type="EMBL" id="BRVS01000018">
    <property type="protein sequence ID" value="GLB68576.1"/>
    <property type="molecule type" value="Genomic_DNA"/>
</dbReference>
<name>A0ABQ5MX79_9MICC</name>
<evidence type="ECO:0000313" key="3">
    <source>
        <dbReference type="EMBL" id="GLB68576.1"/>
    </source>
</evidence>
<protein>
    <submittedName>
        <fullName evidence="3">Uncharacterized protein</fullName>
    </submittedName>
</protein>
<evidence type="ECO:0000259" key="2">
    <source>
        <dbReference type="Pfam" id="PF26572"/>
    </source>
</evidence>
<accession>A0ABQ5MX79</accession>